<proteinExistence type="inferred from homology"/>
<dbReference type="PROSITE" id="PS50262">
    <property type="entry name" value="G_PROTEIN_RECEP_F1_2"/>
    <property type="match status" value="1"/>
</dbReference>
<evidence type="ECO:0000256" key="4">
    <source>
        <dbReference type="ARBA" id="ARBA00022989"/>
    </source>
</evidence>
<dbReference type="PROSITE" id="PS00237">
    <property type="entry name" value="G_PROTEIN_RECEP_F1_1"/>
    <property type="match status" value="1"/>
</dbReference>
<dbReference type="InterPro" id="IPR017452">
    <property type="entry name" value="GPCR_Rhodpsn_7TM"/>
</dbReference>
<feature type="transmembrane region" description="Helical" evidence="10">
    <location>
        <begin position="87"/>
        <end position="112"/>
    </location>
</feature>
<keyword evidence="7 9" id="KW-0675">Receptor</keyword>
<evidence type="ECO:0000313" key="13">
    <source>
        <dbReference type="Proteomes" id="UP000828390"/>
    </source>
</evidence>
<feature type="transmembrane region" description="Helical" evidence="10">
    <location>
        <begin position="49"/>
        <end position="75"/>
    </location>
</feature>
<reference evidence="12" key="2">
    <citation type="submission" date="2020-11" db="EMBL/GenBank/DDBJ databases">
        <authorList>
            <person name="McCartney M.A."/>
            <person name="Auch B."/>
            <person name="Kono T."/>
            <person name="Mallez S."/>
            <person name="Becker A."/>
            <person name="Gohl D.M."/>
            <person name="Silverstein K.A.T."/>
            <person name="Koren S."/>
            <person name="Bechman K.B."/>
            <person name="Herman A."/>
            <person name="Abrahante J.E."/>
            <person name="Garbe J."/>
        </authorList>
    </citation>
    <scope>NUCLEOTIDE SEQUENCE</scope>
    <source>
        <strain evidence="12">Duluth1</strain>
        <tissue evidence="12">Whole animal</tissue>
    </source>
</reference>
<dbReference type="GO" id="GO:0004983">
    <property type="term" value="F:neuropeptide Y receptor activity"/>
    <property type="evidence" value="ECO:0007669"/>
    <property type="project" value="InterPro"/>
</dbReference>
<dbReference type="SMART" id="SM01381">
    <property type="entry name" value="7TM_GPCR_Srsx"/>
    <property type="match status" value="1"/>
</dbReference>
<dbReference type="SUPFAM" id="SSF81321">
    <property type="entry name" value="Family A G protein-coupled receptor-like"/>
    <property type="match status" value="1"/>
</dbReference>
<comment type="subcellular location">
    <subcellularLocation>
        <location evidence="1">Membrane</location>
        <topology evidence="1">Multi-pass membrane protein</topology>
    </subcellularLocation>
</comment>
<evidence type="ECO:0000256" key="5">
    <source>
        <dbReference type="ARBA" id="ARBA00023040"/>
    </source>
</evidence>
<feature type="transmembrane region" description="Helical" evidence="10">
    <location>
        <begin position="213"/>
        <end position="237"/>
    </location>
</feature>
<evidence type="ECO:0000256" key="1">
    <source>
        <dbReference type="ARBA" id="ARBA00004141"/>
    </source>
</evidence>
<feature type="domain" description="G-protein coupled receptors family 1 profile" evidence="11">
    <location>
        <begin position="66"/>
        <end position="327"/>
    </location>
</feature>
<dbReference type="PANTHER" id="PTHR45695">
    <property type="entry name" value="LEUCOKININ RECEPTOR-RELATED"/>
    <property type="match status" value="1"/>
</dbReference>
<dbReference type="PANTHER" id="PTHR45695:SF22">
    <property type="entry name" value="G-PROTEIN COUPLED RECEPTORS FAMILY 1 PROFILE DOMAIN-CONTAINING PROTEIN"/>
    <property type="match status" value="1"/>
</dbReference>
<dbReference type="CDD" id="cd14993">
    <property type="entry name" value="7tmA_CCKR-like"/>
    <property type="match status" value="1"/>
</dbReference>
<feature type="transmembrane region" description="Helical" evidence="10">
    <location>
        <begin position="307"/>
        <end position="330"/>
    </location>
</feature>
<keyword evidence="6 10" id="KW-0472">Membrane</keyword>
<keyword evidence="13" id="KW-1185">Reference proteome</keyword>
<organism evidence="12 13">
    <name type="scientific">Dreissena polymorpha</name>
    <name type="common">Zebra mussel</name>
    <name type="synonym">Mytilus polymorpha</name>
    <dbReference type="NCBI Taxonomy" id="45954"/>
    <lineage>
        <taxon>Eukaryota</taxon>
        <taxon>Metazoa</taxon>
        <taxon>Spiralia</taxon>
        <taxon>Lophotrochozoa</taxon>
        <taxon>Mollusca</taxon>
        <taxon>Bivalvia</taxon>
        <taxon>Autobranchia</taxon>
        <taxon>Heteroconchia</taxon>
        <taxon>Euheterodonta</taxon>
        <taxon>Imparidentia</taxon>
        <taxon>Neoheterodontei</taxon>
        <taxon>Myida</taxon>
        <taxon>Dreissenoidea</taxon>
        <taxon>Dreissenidae</taxon>
        <taxon>Dreissena</taxon>
    </lineage>
</organism>
<comment type="caution">
    <text evidence="12">The sequence shown here is derived from an EMBL/GenBank/DDBJ whole genome shotgun (WGS) entry which is preliminary data.</text>
</comment>
<feature type="transmembrane region" description="Helical" evidence="10">
    <location>
        <begin position="166"/>
        <end position="186"/>
    </location>
</feature>
<evidence type="ECO:0000256" key="7">
    <source>
        <dbReference type="ARBA" id="ARBA00023170"/>
    </source>
</evidence>
<dbReference type="PRINTS" id="PR00237">
    <property type="entry name" value="GPCRRHODOPSN"/>
</dbReference>
<dbReference type="Proteomes" id="UP000828390">
    <property type="component" value="Unassembled WGS sequence"/>
</dbReference>
<evidence type="ECO:0000256" key="8">
    <source>
        <dbReference type="ARBA" id="ARBA00023224"/>
    </source>
</evidence>
<evidence type="ECO:0000313" key="12">
    <source>
        <dbReference type="EMBL" id="KAH3863338.1"/>
    </source>
</evidence>
<name>A0A9D4RDD4_DREPO</name>
<dbReference type="PRINTS" id="PR01012">
    <property type="entry name" value="NRPEPTIDEYR"/>
</dbReference>
<accession>A0A9D4RDD4</accession>
<dbReference type="InterPro" id="IPR000276">
    <property type="entry name" value="GPCR_Rhodpsn"/>
</dbReference>
<dbReference type="Gene3D" id="1.20.1070.10">
    <property type="entry name" value="Rhodopsin 7-helix transmembrane proteins"/>
    <property type="match status" value="1"/>
</dbReference>
<feature type="transmembrane region" description="Helical" evidence="10">
    <location>
        <begin position="124"/>
        <end position="145"/>
    </location>
</feature>
<protein>
    <recommendedName>
        <fullName evidence="11">G-protein coupled receptors family 1 profile domain-containing protein</fullName>
    </recommendedName>
</protein>
<keyword evidence="5 9" id="KW-0297">G-protein coupled receptor</keyword>
<dbReference type="AlphaFoldDB" id="A0A9D4RDD4"/>
<evidence type="ECO:0000259" key="11">
    <source>
        <dbReference type="PROSITE" id="PS50262"/>
    </source>
</evidence>
<evidence type="ECO:0000256" key="10">
    <source>
        <dbReference type="SAM" id="Phobius"/>
    </source>
</evidence>
<evidence type="ECO:0000256" key="6">
    <source>
        <dbReference type="ARBA" id="ARBA00023136"/>
    </source>
</evidence>
<evidence type="ECO:0000256" key="3">
    <source>
        <dbReference type="ARBA" id="ARBA00022692"/>
    </source>
</evidence>
<feature type="transmembrane region" description="Helical" evidence="10">
    <location>
        <begin position="264"/>
        <end position="287"/>
    </location>
</feature>
<keyword evidence="4 10" id="KW-1133">Transmembrane helix</keyword>
<dbReference type="GO" id="GO:0005886">
    <property type="term" value="C:plasma membrane"/>
    <property type="evidence" value="ECO:0007669"/>
    <property type="project" value="TreeGrafter"/>
</dbReference>
<dbReference type="FunFam" id="1.20.1070.10:FF:000291">
    <property type="entry name" value="Predicted protein"/>
    <property type="match status" value="1"/>
</dbReference>
<dbReference type="InterPro" id="IPR000611">
    <property type="entry name" value="NPY_rcpt"/>
</dbReference>
<comment type="similarity">
    <text evidence="2 9">Belongs to the G-protein coupled receptor 1 family.</text>
</comment>
<keyword evidence="3 9" id="KW-0812">Transmembrane</keyword>
<dbReference type="Pfam" id="PF00001">
    <property type="entry name" value="7tm_1"/>
    <property type="match status" value="1"/>
</dbReference>
<gene>
    <name evidence="12" type="ORF">DPMN_026323</name>
</gene>
<evidence type="ECO:0000256" key="9">
    <source>
        <dbReference type="RuleBase" id="RU000688"/>
    </source>
</evidence>
<evidence type="ECO:0000256" key="2">
    <source>
        <dbReference type="ARBA" id="ARBA00010663"/>
    </source>
</evidence>
<reference evidence="12" key="1">
    <citation type="journal article" date="2019" name="bioRxiv">
        <title>The Genome of the Zebra Mussel, Dreissena polymorpha: A Resource for Invasive Species Research.</title>
        <authorList>
            <person name="McCartney M.A."/>
            <person name="Auch B."/>
            <person name="Kono T."/>
            <person name="Mallez S."/>
            <person name="Zhang Y."/>
            <person name="Obille A."/>
            <person name="Becker A."/>
            <person name="Abrahante J.E."/>
            <person name="Garbe J."/>
            <person name="Badalamenti J.P."/>
            <person name="Herman A."/>
            <person name="Mangelson H."/>
            <person name="Liachko I."/>
            <person name="Sullivan S."/>
            <person name="Sone E.D."/>
            <person name="Koren S."/>
            <person name="Silverstein K.A.T."/>
            <person name="Beckman K.B."/>
            <person name="Gohl D.M."/>
        </authorList>
    </citation>
    <scope>NUCLEOTIDE SEQUENCE</scope>
    <source>
        <strain evidence="12">Duluth1</strain>
        <tissue evidence="12">Whole animal</tissue>
    </source>
</reference>
<sequence length="420" mass="48789">MENTTLLYEYNSDILVVGLHNDTNGNYNYVNDNMTQMEYELLKQPPYMILVYALVYGLVFVFGLLGNTFVIAVIYREPSMRNVTNYFILNMAVADLMVVLLCVPITFLLSIFTGWRYGQFMCKITPYVNSVAQCASVNTLVAIAIDRYLAICYSRRSKISRCASRTTIASIWIYSLTVMIPVLVYYQHYNHPDHPSVPMCHQIWPSYNLQRGYFLFGLFFLCYIIPLVMILICYLLIAVKVWRRNAPGVQTNGRLIIYKSKVKVLKMLAVIVLLFAFSWLPLHAIYLRLYYGPHNFPPQEQNLINEIILPIAQWLGTSNCGINPIIYCFFSKKYRREFRKLIYCRAIRLHFQRNSRPAQSLVTRYVNVDSISVNNDEHHHNAVNQMENRVSSNKYMVVAFNNGKMTVSFRKEHGSDDSSF</sequence>
<keyword evidence="8 9" id="KW-0807">Transducer</keyword>
<dbReference type="EMBL" id="JAIWYP010000002">
    <property type="protein sequence ID" value="KAH3863338.1"/>
    <property type="molecule type" value="Genomic_DNA"/>
</dbReference>